<feature type="domain" description="Flavoprotein" evidence="1">
    <location>
        <begin position="20"/>
        <end position="128"/>
    </location>
</feature>
<gene>
    <name evidence="2" type="ORF">CLMAG_35660</name>
</gene>
<accession>A0A161X8X6</accession>
<dbReference type="Proteomes" id="UP000076603">
    <property type="component" value="Unassembled WGS sequence"/>
</dbReference>
<dbReference type="GO" id="GO:0003824">
    <property type="term" value="F:catalytic activity"/>
    <property type="evidence" value="ECO:0007669"/>
    <property type="project" value="InterPro"/>
</dbReference>
<dbReference type="RefSeq" id="WP_066625230.1">
    <property type="nucleotide sequence ID" value="NZ_FQXL01000028.1"/>
</dbReference>
<evidence type="ECO:0000313" key="3">
    <source>
        <dbReference type="Proteomes" id="UP000076603"/>
    </source>
</evidence>
<dbReference type="EMBL" id="LWAE01000004">
    <property type="protein sequence ID" value="KZL90666.1"/>
    <property type="molecule type" value="Genomic_DNA"/>
</dbReference>
<protein>
    <submittedName>
        <fullName evidence="2">Flavoprotein</fullName>
    </submittedName>
</protein>
<dbReference type="PATRIC" id="fig|1121326.3.peg.3610"/>
<dbReference type="Gene3D" id="3.40.50.1950">
    <property type="entry name" value="Flavin prenyltransferase-like"/>
    <property type="match status" value="1"/>
</dbReference>
<dbReference type="OrthoDB" id="1893356at2"/>
<evidence type="ECO:0000259" key="1">
    <source>
        <dbReference type="Pfam" id="PF02441"/>
    </source>
</evidence>
<comment type="caution">
    <text evidence="2">The sequence shown here is derived from an EMBL/GenBank/DDBJ whole genome shotgun (WGS) entry which is preliminary data.</text>
</comment>
<keyword evidence="3" id="KW-1185">Reference proteome</keyword>
<name>A0A161X8X6_9CLOT</name>
<dbReference type="Pfam" id="PF02441">
    <property type="entry name" value="Flavoprotein"/>
    <property type="match status" value="1"/>
</dbReference>
<dbReference type="STRING" id="1121326.CLMAG_35660"/>
<dbReference type="InterPro" id="IPR036551">
    <property type="entry name" value="Flavin_trans-like"/>
</dbReference>
<organism evidence="2 3">
    <name type="scientific">Clostridium magnum DSM 2767</name>
    <dbReference type="NCBI Taxonomy" id="1121326"/>
    <lineage>
        <taxon>Bacteria</taxon>
        <taxon>Bacillati</taxon>
        <taxon>Bacillota</taxon>
        <taxon>Clostridia</taxon>
        <taxon>Eubacteriales</taxon>
        <taxon>Clostridiaceae</taxon>
        <taxon>Clostridium</taxon>
    </lineage>
</organism>
<proteinExistence type="predicted"/>
<sequence>MDIEDLLRPIIAQIISMMNKRLLLFISGGAVNLKNVFETLASMKMLKYDIVMTEASKKVIPEEYIANLNGRIIDCKVELTKAVRENDIILVPMMSRNTLAKCATGIQDNLVTTGIAEALMMNREVIAVKDSFDPQNPKNISLDFSKNPAYNKFVLGYQDTLTNFGVKFIDADNLKSTINDKFSITNSVTQNIASIDKTVVKEQKVTAELTVENKNVNPIVNKVPVAEKILSGVLTTEDIIVAVNSAKEICVKEGALITPLAKDYIYNNKINVKYY</sequence>
<dbReference type="SUPFAM" id="SSF52507">
    <property type="entry name" value="Homo-oligomeric flavin-containing Cys decarboxylases, HFCD"/>
    <property type="match status" value="1"/>
</dbReference>
<evidence type="ECO:0000313" key="2">
    <source>
        <dbReference type="EMBL" id="KZL90666.1"/>
    </source>
</evidence>
<dbReference type="AlphaFoldDB" id="A0A161X8X6"/>
<reference evidence="2 3" key="1">
    <citation type="submission" date="2016-04" db="EMBL/GenBank/DDBJ databases">
        <title>Genome sequence of Clostridium magnum DSM 2767.</title>
        <authorList>
            <person name="Poehlein A."/>
            <person name="Uhlig R."/>
            <person name="Fischer R."/>
            <person name="Bahl H."/>
            <person name="Daniel R."/>
        </authorList>
    </citation>
    <scope>NUCLEOTIDE SEQUENCE [LARGE SCALE GENOMIC DNA]</scope>
    <source>
        <strain evidence="2 3">DSM 2767</strain>
    </source>
</reference>
<dbReference type="InterPro" id="IPR003382">
    <property type="entry name" value="Flavoprotein"/>
</dbReference>